<dbReference type="Proteomes" id="UP001168821">
    <property type="component" value="Unassembled WGS sequence"/>
</dbReference>
<comment type="caution">
    <text evidence="1">The sequence shown here is derived from an EMBL/GenBank/DDBJ whole genome shotgun (WGS) entry which is preliminary data.</text>
</comment>
<name>A0AA38M0Z7_9CUCU</name>
<dbReference type="AlphaFoldDB" id="A0AA38M0Z7"/>
<organism evidence="1 2">
    <name type="scientific">Zophobas morio</name>
    <dbReference type="NCBI Taxonomy" id="2755281"/>
    <lineage>
        <taxon>Eukaryota</taxon>
        <taxon>Metazoa</taxon>
        <taxon>Ecdysozoa</taxon>
        <taxon>Arthropoda</taxon>
        <taxon>Hexapoda</taxon>
        <taxon>Insecta</taxon>
        <taxon>Pterygota</taxon>
        <taxon>Neoptera</taxon>
        <taxon>Endopterygota</taxon>
        <taxon>Coleoptera</taxon>
        <taxon>Polyphaga</taxon>
        <taxon>Cucujiformia</taxon>
        <taxon>Tenebrionidae</taxon>
        <taxon>Zophobas</taxon>
    </lineage>
</organism>
<proteinExistence type="predicted"/>
<accession>A0AA38M0Z7</accession>
<gene>
    <name evidence="1" type="ORF">Zmor_008976</name>
</gene>
<keyword evidence="2" id="KW-1185">Reference proteome</keyword>
<evidence type="ECO:0000313" key="1">
    <source>
        <dbReference type="EMBL" id="KAJ3636299.1"/>
    </source>
</evidence>
<dbReference type="EMBL" id="JALNTZ010000271">
    <property type="protein sequence ID" value="KAJ3636299.1"/>
    <property type="molecule type" value="Genomic_DNA"/>
</dbReference>
<evidence type="ECO:0000313" key="2">
    <source>
        <dbReference type="Proteomes" id="UP001168821"/>
    </source>
</evidence>
<sequence>MTVRDTNQLNIIGTTFNSGGTQLANLTITPTDKALYAFNYTSKKFAAIYDNLDGTYKVYASTDVKKVLDQSEEVLITTLGENYNIKKIISLKVNAVGSMFMGFTTTDDKNRTAMIHSAGVAFKQFNWHPETAYNYPNKSVFVESFANKQNSTY</sequence>
<protein>
    <submittedName>
        <fullName evidence="1">Uncharacterized protein</fullName>
    </submittedName>
</protein>
<reference evidence="1" key="1">
    <citation type="journal article" date="2023" name="G3 (Bethesda)">
        <title>Whole genome assemblies of Zophobas morio and Tenebrio molitor.</title>
        <authorList>
            <person name="Kaur S."/>
            <person name="Stinson S.A."/>
            <person name="diCenzo G.C."/>
        </authorList>
    </citation>
    <scope>NUCLEOTIDE SEQUENCE</scope>
    <source>
        <strain evidence="1">QUZm001</strain>
    </source>
</reference>